<dbReference type="PANTHER" id="PTHR35713:SF1">
    <property type="entry name" value="ARGININE_SERINE-RICH-LIKE SPLICING FACTOR"/>
    <property type="match status" value="1"/>
</dbReference>
<sequence length="153" mass="17430">MASMALSICPSAKPLLVPPTSTASASSSSSSACYVCRCSPILTPVFRSGCFVATICQKNYSRRRRQLFVVCMAPDEEQLTRRNPLDFPIEWERPKPGRRPDIFPQFSPMKTPIPPPLPYDPPEEDEEEEEEKKKEEEEEDPEKEEEPDNPEKQ</sequence>
<reference evidence="2" key="1">
    <citation type="submission" date="2018-02" db="EMBL/GenBank/DDBJ databases">
        <title>Rhizophora mucronata_Transcriptome.</title>
        <authorList>
            <person name="Meera S.P."/>
            <person name="Sreeshan A."/>
            <person name="Augustine A."/>
        </authorList>
    </citation>
    <scope>NUCLEOTIDE SEQUENCE</scope>
    <source>
        <tissue evidence="2">Leaf</tissue>
    </source>
</reference>
<dbReference type="AlphaFoldDB" id="A0A2P2J559"/>
<name>A0A2P2J559_RHIMU</name>
<evidence type="ECO:0000256" key="1">
    <source>
        <dbReference type="SAM" id="MobiDB-lite"/>
    </source>
</evidence>
<feature type="compositionally biased region" description="Basic and acidic residues" evidence="1">
    <location>
        <begin position="88"/>
        <end position="101"/>
    </location>
</feature>
<feature type="compositionally biased region" description="Acidic residues" evidence="1">
    <location>
        <begin position="121"/>
        <end position="153"/>
    </location>
</feature>
<dbReference type="EMBL" id="GGEC01008138">
    <property type="protein sequence ID" value="MBW88621.1"/>
    <property type="molecule type" value="Transcribed_RNA"/>
</dbReference>
<accession>A0A2P2J559</accession>
<evidence type="ECO:0000313" key="2">
    <source>
        <dbReference type="EMBL" id="MBW88623.1"/>
    </source>
</evidence>
<dbReference type="PANTHER" id="PTHR35713">
    <property type="entry name" value="ARGININE/SERINE-RICH-LIKE SPLICING FACTOR"/>
    <property type="match status" value="1"/>
</dbReference>
<protein>
    <submittedName>
        <fullName evidence="2">Uncharacterized protein MANES_03G020200</fullName>
    </submittedName>
</protein>
<organism evidence="2">
    <name type="scientific">Rhizophora mucronata</name>
    <name type="common">Asiatic mangrove</name>
    <dbReference type="NCBI Taxonomy" id="61149"/>
    <lineage>
        <taxon>Eukaryota</taxon>
        <taxon>Viridiplantae</taxon>
        <taxon>Streptophyta</taxon>
        <taxon>Embryophyta</taxon>
        <taxon>Tracheophyta</taxon>
        <taxon>Spermatophyta</taxon>
        <taxon>Magnoliopsida</taxon>
        <taxon>eudicotyledons</taxon>
        <taxon>Gunneridae</taxon>
        <taxon>Pentapetalae</taxon>
        <taxon>rosids</taxon>
        <taxon>fabids</taxon>
        <taxon>Malpighiales</taxon>
        <taxon>Rhizophoraceae</taxon>
        <taxon>Rhizophora</taxon>
    </lineage>
</organism>
<proteinExistence type="predicted"/>
<dbReference type="EMBL" id="GGEC01008140">
    <property type="protein sequence ID" value="MBW88623.1"/>
    <property type="molecule type" value="Transcribed_RNA"/>
</dbReference>
<feature type="compositionally biased region" description="Pro residues" evidence="1">
    <location>
        <begin position="111"/>
        <end position="120"/>
    </location>
</feature>
<feature type="region of interest" description="Disordered" evidence="1">
    <location>
        <begin position="88"/>
        <end position="153"/>
    </location>
</feature>